<keyword evidence="5" id="KW-0378">Hydrolase</keyword>
<dbReference type="InterPro" id="IPR002716">
    <property type="entry name" value="PIN_dom"/>
</dbReference>
<comment type="similarity">
    <text evidence="7">Belongs to the PINc/VapC protein family.</text>
</comment>
<dbReference type="EMBL" id="PHEX01000098">
    <property type="protein sequence ID" value="PKQ27447.1"/>
    <property type="molecule type" value="Genomic_DNA"/>
</dbReference>
<dbReference type="Gene3D" id="3.40.50.1010">
    <property type="entry name" value="5'-nuclease"/>
    <property type="match status" value="1"/>
</dbReference>
<dbReference type="Proteomes" id="UP000233654">
    <property type="component" value="Unassembled WGS sequence"/>
</dbReference>
<dbReference type="AlphaFoldDB" id="A0A2N3G3Y9"/>
<organism evidence="9 10">
    <name type="scientific">Candidatus Anoxymicrobium japonicum</name>
    <dbReference type="NCBI Taxonomy" id="2013648"/>
    <lineage>
        <taxon>Bacteria</taxon>
        <taxon>Bacillati</taxon>
        <taxon>Actinomycetota</taxon>
        <taxon>Candidatus Geothermincolia</taxon>
        <taxon>Candidatus Geothermincolales</taxon>
        <taxon>Candidatus Anoxymicrobiaceae</taxon>
        <taxon>Candidatus Anoxymicrobium</taxon>
    </lineage>
</organism>
<sequence length="160" mass="17333">MGDLAVNESPAEYSLRAPATLVDSCVLIDVLADDAQWASWSLDQLERQATAGSLVINPLILAELAARYERAADLEAALAGLPLLREPLPWDAAFLAGQAFRVYRLAAGVKTSPMPDFYIGAHALVRGMRLLTRDVRRYSNYFPKLDIVGPAAGMEQGTST</sequence>
<evidence type="ECO:0000256" key="5">
    <source>
        <dbReference type="ARBA" id="ARBA00022801"/>
    </source>
</evidence>
<dbReference type="GO" id="GO:0004518">
    <property type="term" value="F:nuclease activity"/>
    <property type="evidence" value="ECO:0007669"/>
    <property type="project" value="UniProtKB-KW"/>
</dbReference>
<evidence type="ECO:0000313" key="10">
    <source>
        <dbReference type="Proteomes" id="UP000233654"/>
    </source>
</evidence>
<evidence type="ECO:0000256" key="6">
    <source>
        <dbReference type="ARBA" id="ARBA00022842"/>
    </source>
</evidence>
<evidence type="ECO:0000256" key="1">
    <source>
        <dbReference type="ARBA" id="ARBA00001946"/>
    </source>
</evidence>
<evidence type="ECO:0000313" key="9">
    <source>
        <dbReference type="EMBL" id="PKQ27447.1"/>
    </source>
</evidence>
<evidence type="ECO:0000256" key="3">
    <source>
        <dbReference type="ARBA" id="ARBA00022722"/>
    </source>
</evidence>
<dbReference type="Pfam" id="PF01850">
    <property type="entry name" value="PIN"/>
    <property type="match status" value="1"/>
</dbReference>
<keyword evidence="6" id="KW-0460">Magnesium</keyword>
<dbReference type="InterPro" id="IPR050556">
    <property type="entry name" value="Type_II_TA_system_RNase"/>
</dbReference>
<accession>A0A2N3G3Y9</accession>
<reference evidence="9 10" key="1">
    <citation type="journal article" date="2017" name="ISME J.">
        <title>Potential for microbial H2 and metal transformations associated with novel bacteria and archaea in deep terrestrial subsurface sediments.</title>
        <authorList>
            <person name="Hernsdorf A.W."/>
            <person name="Amano Y."/>
            <person name="Miyakawa K."/>
            <person name="Ise K."/>
            <person name="Suzuki Y."/>
            <person name="Anantharaman K."/>
            <person name="Probst A."/>
            <person name="Burstein D."/>
            <person name="Thomas B.C."/>
            <person name="Banfield J.F."/>
        </authorList>
    </citation>
    <scope>NUCLEOTIDE SEQUENCE [LARGE SCALE GENOMIC DNA]</scope>
    <source>
        <strain evidence="9">HGW-Actinobacteria-3</strain>
    </source>
</reference>
<dbReference type="GO" id="GO:0046872">
    <property type="term" value="F:metal ion binding"/>
    <property type="evidence" value="ECO:0007669"/>
    <property type="project" value="UniProtKB-KW"/>
</dbReference>
<evidence type="ECO:0000256" key="2">
    <source>
        <dbReference type="ARBA" id="ARBA00022649"/>
    </source>
</evidence>
<proteinExistence type="inferred from homology"/>
<name>A0A2N3G3Y9_9ACTN</name>
<evidence type="ECO:0000256" key="7">
    <source>
        <dbReference type="ARBA" id="ARBA00038093"/>
    </source>
</evidence>
<dbReference type="GO" id="GO:0003677">
    <property type="term" value="F:DNA binding"/>
    <property type="evidence" value="ECO:0007669"/>
    <property type="project" value="UniProtKB-KW"/>
</dbReference>
<dbReference type="PANTHER" id="PTHR33653:SF1">
    <property type="entry name" value="RIBONUCLEASE VAPC2"/>
    <property type="match status" value="1"/>
</dbReference>
<evidence type="ECO:0000259" key="8">
    <source>
        <dbReference type="Pfam" id="PF01850"/>
    </source>
</evidence>
<dbReference type="PANTHER" id="PTHR33653">
    <property type="entry name" value="RIBONUCLEASE VAPC2"/>
    <property type="match status" value="1"/>
</dbReference>
<keyword evidence="9" id="KW-0238">DNA-binding</keyword>
<protein>
    <submittedName>
        <fullName evidence="9">DNA-binding protein</fullName>
    </submittedName>
</protein>
<gene>
    <name evidence="9" type="ORF">CVT63_07950</name>
</gene>
<comment type="cofactor">
    <cofactor evidence="1">
        <name>Mg(2+)</name>
        <dbReference type="ChEBI" id="CHEBI:18420"/>
    </cofactor>
</comment>
<feature type="domain" description="PIN" evidence="8">
    <location>
        <begin position="21"/>
        <end position="136"/>
    </location>
</feature>
<comment type="caution">
    <text evidence="9">The sequence shown here is derived from an EMBL/GenBank/DDBJ whole genome shotgun (WGS) entry which is preliminary data.</text>
</comment>
<dbReference type="GO" id="GO:0016787">
    <property type="term" value="F:hydrolase activity"/>
    <property type="evidence" value="ECO:0007669"/>
    <property type="project" value="UniProtKB-KW"/>
</dbReference>
<keyword evidence="4" id="KW-0479">Metal-binding</keyword>
<dbReference type="InterPro" id="IPR029060">
    <property type="entry name" value="PIN-like_dom_sf"/>
</dbReference>
<keyword evidence="3" id="KW-0540">Nuclease</keyword>
<evidence type="ECO:0000256" key="4">
    <source>
        <dbReference type="ARBA" id="ARBA00022723"/>
    </source>
</evidence>
<dbReference type="SUPFAM" id="SSF88723">
    <property type="entry name" value="PIN domain-like"/>
    <property type="match status" value="1"/>
</dbReference>
<keyword evidence="2" id="KW-1277">Toxin-antitoxin system</keyword>